<feature type="binding site" evidence="4">
    <location>
        <begin position="88"/>
        <end position="89"/>
    </location>
    <ligand>
        <name>substrate</name>
    </ligand>
</feature>
<dbReference type="Proteomes" id="UP000216107">
    <property type="component" value="Unassembled WGS sequence"/>
</dbReference>
<sequence length="318" mass="32678">MPHLALVATGGTIAGLGSDTRYTASQLGADALLAAQPALGALATWQLHQPYSLDSRDLTPEHWLRLASLLRTLLDDPAIDGIIVTHGTDTLEETALALDLLLPTGKPVVLTAAMRPANSPQADGPTNLLQAAQVACSTDTWGRGVLVVAHGRIIAGRHCRKCHTSALDALRPSVGAAPGHVDNGGPHFLEPASGECPAPIPAIPAHLPRVDILYGQTGMPGDLVTACVAGGTRGLVLALTGNGSVPHSLRPALREAQAAGVVVVRGSRIPNGGVWTDHNEDDAANGFIATGSYTPQQARVLLMLALAAGIPPAGMFHA</sequence>
<evidence type="ECO:0000313" key="9">
    <source>
        <dbReference type="EMBL" id="KAF7599784.1"/>
    </source>
</evidence>
<dbReference type="PROSITE" id="PS00917">
    <property type="entry name" value="ASN_GLN_ASE_2"/>
    <property type="match status" value="1"/>
</dbReference>
<evidence type="ECO:0000256" key="4">
    <source>
        <dbReference type="PIRSR" id="PIRSR001220-2"/>
    </source>
</evidence>
<dbReference type="PANTHER" id="PTHR11707">
    <property type="entry name" value="L-ASPARAGINASE"/>
    <property type="match status" value="1"/>
</dbReference>
<keyword evidence="12" id="KW-1185">Reference proteome</keyword>
<dbReference type="CDD" id="cd08964">
    <property type="entry name" value="L-asparaginase_II"/>
    <property type="match status" value="1"/>
</dbReference>
<proteinExistence type="inferred from homology"/>
<dbReference type="InterPro" id="IPR027475">
    <property type="entry name" value="Asparaginase/glutaminase_AS2"/>
</dbReference>
<dbReference type="Gene3D" id="3.40.50.1170">
    <property type="entry name" value="L-asparaginase, N-terminal domain"/>
    <property type="match status" value="1"/>
</dbReference>
<dbReference type="InterPro" id="IPR040919">
    <property type="entry name" value="Asparaginase_C"/>
</dbReference>
<dbReference type="PIRSF" id="PIRSF500176">
    <property type="entry name" value="L_ASNase"/>
    <property type="match status" value="1"/>
</dbReference>
<dbReference type="RefSeq" id="WP_095524037.1">
    <property type="nucleotide sequence ID" value="NZ_MDUX01000014.1"/>
</dbReference>
<name>A0A272EUF8_9RHOO</name>
<dbReference type="InterPro" id="IPR036152">
    <property type="entry name" value="Asp/glu_Ase-like_sf"/>
</dbReference>
<dbReference type="PROSITE" id="PS51732">
    <property type="entry name" value="ASN_GLN_ASE_3"/>
    <property type="match status" value="1"/>
</dbReference>
<dbReference type="InterPro" id="IPR020827">
    <property type="entry name" value="Asparaginase/glutaminase_AS1"/>
</dbReference>
<feature type="domain" description="Asparaginase/glutaminase C-terminal" evidence="8">
    <location>
        <begin position="209"/>
        <end position="310"/>
    </location>
</feature>
<evidence type="ECO:0000313" key="11">
    <source>
        <dbReference type="Proteomes" id="UP000216107"/>
    </source>
</evidence>
<evidence type="ECO:0000256" key="3">
    <source>
        <dbReference type="PIRSR" id="PIRSR001220-1"/>
    </source>
</evidence>
<feature type="active site" evidence="6">
    <location>
        <position position="88"/>
    </location>
</feature>
<dbReference type="SMART" id="SM00870">
    <property type="entry name" value="Asparaginase"/>
    <property type="match status" value="1"/>
</dbReference>
<evidence type="ECO:0000256" key="1">
    <source>
        <dbReference type="ARBA" id="ARBA00010518"/>
    </source>
</evidence>
<comment type="similarity">
    <text evidence="1">Belongs to the asparaginase 1 family.</text>
</comment>
<evidence type="ECO:0000256" key="5">
    <source>
        <dbReference type="PROSITE-ProRule" id="PRU10099"/>
    </source>
</evidence>
<protein>
    <submittedName>
        <fullName evidence="9 10">Asparaginase</fullName>
    </submittedName>
</protein>
<dbReference type="PANTHER" id="PTHR11707:SF28">
    <property type="entry name" value="60 KDA LYSOPHOSPHOLIPASE"/>
    <property type="match status" value="1"/>
</dbReference>
<dbReference type="Proteomes" id="UP000623509">
    <property type="component" value="Unassembled WGS sequence"/>
</dbReference>
<dbReference type="AlphaFoldDB" id="A0A272EUF8"/>
<feature type="domain" description="L-asparaginase N-terminal" evidence="7">
    <location>
        <begin position="4"/>
        <end position="185"/>
    </location>
</feature>
<dbReference type="InterPro" id="IPR004550">
    <property type="entry name" value="AsnASE_II"/>
</dbReference>
<organism evidence="10 11">
    <name type="scientific">Candidatus Dactylopiibacterium carminicum</name>
    <dbReference type="NCBI Taxonomy" id="857335"/>
    <lineage>
        <taxon>Bacteria</taxon>
        <taxon>Pseudomonadati</taxon>
        <taxon>Pseudomonadota</taxon>
        <taxon>Betaproteobacteria</taxon>
        <taxon>Rhodocyclales</taxon>
        <taxon>Rhodocyclaceae</taxon>
        <taxon>Candidatus Dactylopiibacterium</taxon>
    </lineage>
</organism>
<evidence type="ECO:0000313" key="12">
    <source>
        <dbReference type="Proteomes" id="UP000623509"/>
    </source>
</evidence>
<evidence type="ECO:0000313" key="10">
    <source>
        <dbReference type="EMBL" id="PAS93738.1"/>
    </source>
</evidence>
<dbReference type="PROSITE" id="PS00144">
    <property type="entry name" value="ASN_GLN_ASE_1"/>
    <property type="match status" value="1"/>
</dbReference>
<feature type="binding site" evidence="4">
    <location>
        <position position="55"/>
    </location>
    <ligand>
        <name>substrate</name>
    </ligand>
</feature>
<dbReference type="GO" id="GO:0004067">
    <property type="term" value="F:asparaginase activity"/>
    <property type="evidence" value="ECO:0007669"/>
    <property type="project" value="UniProtKB-UniRule"/>
</dbReference>
<evidence type="ECO:0000259" key="8">
    <source>
        <dbReference type="Pfam" id="PF17763"/>
    </source>
</evidence>
<evidence type="ECO:0000256" key="2">
    <source>
        <dbReference type="ARBA" id="ARBA00022801"/>
    </source>
</evidence>
<dbReference type="EMBL" id="MDUX01000014">
    <property type="protein sequence ID" value="KAF7599784.1"/>
    <property type="molecule type" value="Genomic_DNA"/>
</dbReference>
<dbReference type="SUPFAM" id="SSF53774">
    <property type="entry name" value="Glutaminase/Asparaginase"/>
    <property type="match status" value="1"/>
</dbReference>
<dbReference type="FunFam" id="3.40.50.1170:FF:000001">
    <property type="entry name" value="L-asparaginase 2"/>
    <property type="match status" value="1"/>
</dbReference>
<dbReference type="InterPro" id="IPR027473">
    <property type="entry name" value="L-asparaginase_C"/>
</dbReference>
<accession>A0A272EUF8</accession>
<dbReference type="InterPro" id="IPR027474">
    <property type="entry name" value="L-asparaginase_N"/>
</dbReference>
<feature type="active site" evidence="5">
    <location>
        <position position="12"/>
    </location>
</feature>
<evidence type="ECO:0000259" key="7">
    <source>
        <dbReference type="Pfam" id="PF00710"/>
    </source>
</evidence>
<dbReference type="PIRSF" id="PIRSF001220">
    <property type="entry name" value="L-ASNase_gatD"/>
    <property type="match status" value="1"/>
</dbReference>
<reference evidence="10 11" key="2">
    <citation type="submission" date="2017-07" db="EMBL/GenBank/DDBJ databases">
        <title>Candidatus Dactylopiibacterium carminicum, a nitrogen-fixing symbiont of the cochineal insect Dactylopius coccus and Dactylopius opuntiae (Hemiptera: Coccoidea: Dactylopiidae).</title>
        <authorList>
            <person name="Vera A."/>
        </authorList>
    </citation>
    <scope>NUCLEOTIDE SEQUENCE [LARGE SCALE GENOMIC DNA]</scope>
    <source>
        <strain evidence="10 11">NFDCM</strain>
    </source>
</reference>
<keyword evidence="2" id="KW-0378">Hydrolase</keyword>
<evidence type="ECO:0000256" key="6">
    <source>
        <dbReference type="PROSITE-ProRule" id="PRU10100"/>
    </source>
</evidence>
<dbReference type="InterPro" id="IPR037152">
    <property type="entry name" value="L-asparaginase_N_sf"/>
</dbReference>
<gene>
    <name evidence="9" type="ORF">BGI27_06195</name>
    <name evidence="10" type="ORF">CGU29_06635</name>
</gene>
<dbReference type="PRINTS" id="PR00139">
    <property type="entry name" value="ASNGLNASE"/>
</dbReference>
<reference evidence="9 12" key="1">
    <citation type="submission" date="2016-08" db="EMBL/GenBank/DDBJ databases">
        <title>Candidatus Dactylopiibacterium carminicum genome sequence.</title>
        <authorList>
            <person name="Ramirez-Puebla S.T."/>
            <person name="Ormeno-Orrillo E."/>
            <person name="Vera-Ponce De Leon A."/>
            <person name="Luis L."/>
            <person name="Sanchez-Flores A."/>
            <person name="Monica R."/>
            <person name="Martinez-Romero E."/>
        </authorList>
    </citation>
    <scope>NUCLEOTIDE SEQUENCE [LARGE SCALE GENOMIC DNA]</scope>
    <source>
        <strain evidence="9">END1</strain>
    </source>
</reference>
<dbReference type="SFLD" id="SFLDS00057">
    <property type="entry name" value="Glutaminase/Asparaginase"/>
    <property type="match status" value="1"/>
</dbReference>
<dbReference type="Pfam" id="PF00710">
    <property type="entry name" value="Asparaginase"/>
    <property type="match status" value="1"/>
</dbReference>
<dbReference type="GO" id="GO:0006528">
    <property type="term" value="P:asparagine metabolic process"/>
    <property type="evidence" value="ECO:0007669"/>
    <property type="project" value="InterPro"/>
</dbReference>
<dbReference type="InterPro" id="IPR006034">
    <property type="entry name" value="Asparaginase/glutaminase-like"/>
</dbReference>
<dbReference type="Gene3D" id="3.40.50.40">
    <property type="match status" value="1"/>
</dbReference>
<dbReference type="EMBL" id="NMRN01000013">
    <property type="protein sequence ID" value="PAS93738.1"/>
    <property type="molecule type" value="Genomic_DNA"/>
</dbReference>
<dbReference type="OrthoDB" id="9788068at2"/>
<feature type="active site" description="O-isoaspartyl threonine intermediate" evidence="3">
    <location>
        <position position="12"/>
    </location>
</feature>
<comment type="caution">
    <text evidence="10">The sequence shown here is derived from an EMBL/GenBank/DDBJ whole genome shotgun (WGS) entry which is preliminary data.</text>
</comment>
<dbReference type="Pfam" id="PF17763">
    <property type="entry name" value="Asparaginase_C"/>
    <property type="match status" value="1"/>
</dbReference>